<keyword evidence="5 7" id="KW-0408">Iron</keyword>
<evidence type="ECO:0000256" key="1">
    <source>
        <dbReference type="ARBA" id="ARBA00010617"/>
    </source>
</evidence>
<dbReference type="PRINTS" id="PR00359">
    <property type="entry name" value="BP450"/>
</dbReference>
<evidence type="ECO:0000256" key="7">
    <source>
        <dbReference type="RuleBase" id="RU000461"/>
    </source>
</evidence>
<keyword evidence="2 7" id="KW-0349">Heme</keyword>
<dbReference type="EMBL" id="VOGW01000034">
    <property type="protein sequence ID" value="TWV56024.1"/>
    <property type="molecule type" value="Genomic_DNA"/>
</dbReference>
<comment type="similarity">
    <text evidence="1 7">Belongs to the cytochrome P450 family.</text>
</comment>
<proteinExistence type="inferred from homology"/>
<dbReference type="InterPro" id="IPR002397">
    <property type="entry name" value="Cyt_P450_B"/>
</dbReference>
<dbReference type="InterPro" id="IPR036396">
    <property type="entry name" value="Cyt_P450_sf"/>
</dbReference>
<dbReference type="GO" id="GO:0004497">
    <property type="term" value="F:monooxygenase activity"/>
    <property type="evidence" value="ECO:0007669"/>
    <property type="project" value="UniProtKB-KW"/>
</dbReference>
<name>A0A5C6K134_9ACTN</name>
<evidence type="ECO:0000256" key="3">
    <source>
        <dbReference type="ARBA" id="ARBA00022723"/>
    </source>
</evidence>
<protein>
    <submittedName>
        <fullName evidence="8">Cytochrome P450</fullName>
    </submittedName>
</protein>
<dbReference type="GO" id="GO:0016705">
    <property type="term" value="F:oxidoreductase activity, acting on paired donors, with incorporation or reduction of molecular oxygen"/>
    <property type="evidence" value="ECO:0007669"/>
    <property type="project" value="InterPro"/>
</dbReference>
<keyword evidence="9" id="KW-1185">Reference proteome</keyword>
<evidence type="ECO:0000256" key="2">
    <source>
        <dbReference type="ARBA" id="ARBA00022617"/>
    </source>
</evidence>
<dbReference type="GO" id="GO:0005506">
    <property type="term" value="F:iron ion binding"/>
    <property type="evidence" value="ECO:0007669"/>
    <property type="project" value="InterPro"/>
</dbReference>
<dbReference type="PANTHER" id="PTHR46696">
    <property type="entry name" value="P450, PUTATIVE (EUROFUNG)-RELATED"/>
    <property type="match status" value="1"/>
</dbReference>
<dbReference type="PANTHER" id="PTHR46696:SF6">
    <property type="entry name" value="P450, PUTATIVE (EUROFUNG)-RELATED"/>
    <property type="match status" value="1"/>
</dbReference>
<dbReference type="GO" id="GO:0020037">
    <property type="term" value="F:heme binding"/>
    <property type="evidence" value="ECO:0007669"/>
    <property type="project" value="InterPro"/>
</dbReference>
<dbReference type="InterPro" id="IPR017972">
    <property type="entry name" value="Cyt_P450_CS"/>
</dbReference>
<evidence type="ECO:0000313" key="9">
    <source>
        <dbReference type="Proteomes" id="UP000320481"/>
    </source>
</evidence>
<dbReference type="Proteomes" id="UP000320481">
    <property type="component" value="Unassembled WGS sequence"/>
</dbReference>
<reference evidence="8" key="1">
    <citation type="journal article" date="2019" name="Microbiol. Resour. Announc.">
        <title>Draft Genomic Sequences of Streptomyces misionensis and Streptomyces albidoflavus, bacteria applied for phytopathogen biocontrol.</title>
        <authorList>
            <person name="Pylro V."/>
            <person name="Dias A."/>
            <person name="Andreote F."/>
            <person name="Varani A."/>
            <person name="Andreote C."/>
            <person name="Bernardo E."/>
            <person name="Martins T."/>
        </authorList>
    </citation>
    <scope>NUCLEOTIDE SEQUENCE [LARGE SCALE GENOMIC DNA]</scope>
    <source>
        <strain evidence="8">66</strain>
    </source>
</reference>
<dbReference type="InterPro" id="IPR001128">
    <property type="entry name" value="Cyt_P450"/>
</dbReference>
<evidence type="ECO:0000256" key="6">
    <source>
        <dbReference type="ARBA" id="ARBA00023033"/>
    </source>
</evidence>
<keyword evidence="3 7" id="KW-0479">Metal-binding</keyword>
<keyword evidence="4 7" id="KW-0560">Oxidoreductase</keyword>
<evidence type="ECO:0000256" key="5">
    <source>
        <dbReference type="ARBA" id="ARBA00023004"/>
    </source>
</evidence>
<dbReference type="Gene3D" id="1.10.630.10">
    <property type="entry name" value="Cytochrome P450"/>
    <property type="match status" value="1"/>
</dbReference>
<accession>A0A5C6K134</accession>
<dbReference type="PROSITE" id="PS00086">
    <property type="entry name" value="CYTOCHROME_P450"/>
    <property type="match status" value="1"/>
</dbReference>
<dbReference type="RefSeq" id="WP_146464000.1">
    <property type="nucleotide sequence ID" value="NZ_VOGW01000034.1"/>
</dbReference>
<dbReference type="PRINTS" id="PR00385">
    <property type="entry name" value="P450"/>
</dbReference>
<comment type="caution">
    <text evidence="8">The sequence shown here is derived from an EMBL/GenBank/DDBJ whole genome shotgun (WGS) entry which is preliminary data.</text>
</comment>
<dbReference type="Pfam" id="PF00067">
    <property type="entry name" value="p450"/>
    <property type="match status" value="1"/>
</dbReference>
<organism evidence="8 9">
    <name type="scientific">Streptomyces misionensis</name>
    <dbReference type="NCBI Taxonomy" id="67331"/>
    <lineage>
        <taxon>Bacteria</taxon>
        <taxon>Bacillati</taxon>
        <taxon>Actinomycetota</taxon>
        <taxon>Actinomycetes</taxon>
        <taxon>Kitasatosporales</taxon>
        <taxon>Streptomycetaceae</taxon>
        <taxon>Streptomyces</taxon>
    </lineage>
</organism>
<keyword evidence="6 7" id="KW-0503">Monooxygenase</keyword>
<evidence type="ECO:0000313" key="8">
    <source>
        <dbReference type="EMBL" id="TWV56024.1"/>
    </source>
</evidence>
<gene>
    <name evidence="8" type="ORF">FRZ03_05550</name>
</gene>
<dbReference type="AlphaFoldDB" id="A0A5C6K134"/>
<evidence type="ECO:0000256" key="4">
    <source>
        <dbReference type="ARBA" id="ARBA00023002"/>
    </source>
</evidence>
<sequence length="413" mass="46537">MTQDSLVRRITDYASRADPYPVYRELRRTPVLHEEEGGPYVISSYWDIEALLHDPRISSDAANLAAAGDDPLAGPEETGGLPPSFLRLDPPEHDRLRRIANSGFGPPHRPHRIDDMRGELREIVTALIDGFGDARRIDLVDQFAYPFPVTVICRLLGVPREDEPRFRAWVDPLVANLDPGLRQGGDEEFERTAREARMQLGMYLAGLVEERAKEPRDDLLSDLVNSRGPDGAMTMMEVLSTAVLLLIAGHETTVNLITNGMLTLLRHPEILERLRHEPELAPRLVEELLRYEPPVQLVPQRTCIADIEVRGVTIPKGSRIWLVLAAGNRDPERFADPDRFDPDREDVQHLGFGSGIHICFGAPLARLETQIALTELARRLENPRLVQDPPPYRENAVLRGPRHLEIDFDGLRP</sequence>
<dbReference type="FunFam" id="1.10.630.10:FF:000018">
    <property type="entry name" value="Cytochrome P450 monooxygenase"/>
    <property type="match status" value="1"/>
</dbReference>
<dbReference type="CDD" id="cd20625">
    <property type="entry name" value="CYP164-like"/>
    <property type="match status" value="1"/>
</dbReference>
<dbReference type="SUPFAM" id="SSF48264">
    <property type="entry name" value="Cytochrome P450"/>
    <property type="match status" value="1"/>
</dbReference>